<keyword evidence="5 7" id="KW-0342">GTP-binding</keyword>
<evidence type="ECO:0000256" key="3">
    <source>
        <dbReference type="ARBA" id="ARBA00022127"/>
    </source>
</evidence>
<feature type="region of interest" description="Disordered" evidence="8">
    <location>
        <begin position="498"/>
        <end position="536"/>
    </location>
</feature>
<dbReference type="SUPFAM" id="SSF52540">
    <property type="entry name" value="P-loop containing nucleoside triphosphate hydrolases"/>
    <property type="match status" value="1"/>
</dbReference>
<evidence type="ECO:0000256" key="6">
    <source>
        <dbReference type="ARBA" id="ARBA00023242"/>
    </source>
</evidence>
<comment type="caution">
    <text evidence="10">The sequence shown here is derived from an EMBL/GenBank/DDBJ whole genome shotgun (WGS) entry which is preliminary data.</text>
</comment>
<dbReference type="CDD" id="cd01858">
    <property type="entry name" value="NGP_1"/>
    <property type="match status" value="1"/>
</dbReference>
<dbReference type="InterPro" id="IPR050755">
    <property type="entry name" value="TRAFAC_YlqF/YawG_RiboMat"/>
</dbReference>
<reference evidence="10" key="2">
    <citation type="submission" date="2017-01" db="EMBL/GenBank/DDBJ databases">
        <authorList>
            <person name="Mah S.A."/>
            <person name="Swanson W.J."/>
            <person name="Moy G.W."/>
            <person name="Vacquier V.D."/>
        </authorList>
    </citation>
    <scope>NUCLEOTIDE SEQUENCE [LARGE SCALE GENOMIC DNA]</scope>
    <source>
        <strain evidence="10">ID-206-W2</strain>
    </source>
</reference>
<dbReference type="EMBL" id="LSSM01003830">
    <property type="protein sequence ID" value="OMJ16662.1"/>
    <property type="molecule type" value="Genomic_DNA"/>
</dbReference>
<comment type="subcellular location">
    <subcellularLocation>
        <location evidence="2 7">Nucleus</location>
        <location evidence="2 7">Nucleolus</location>
    </subcellularLocation>
</comment>
<evidence type="ECO:0000259" key="9">
    <source>
        <dbReference type="PROSITE" id="PS51721"/>
    </source>
</evidence>
<evidence type="ECO:0000313" key="12">
    <source>
        <dbReference type="Proteomes" id="UP000187429"/>
    </source>
</evidence>
<feature type="domain" description="CP-type G" evidence="9">
    <location>
        <begin position="201"/>
        <end position="362"/>
    </location>
</feature>
<dbReference type="Gene3D" id="3.40.50.300">
    <property type="entry name" value="P-loop containing nucleotide triphosphate hydrolases"/>
    <property type="match status" value="1"/>
</dbReference>
<evidence type="ECO:0000256" key="5">
    <source>
        <dbReference type="ARBA" id="ARBA00023134"/>
    </source>
</evidence>
<reference evidence="12" key="1">
    <citation type="submission" date="2017-01" db="EMBL/GenBank/DDBJ databases">
        <authorList>
            <person name="Wang Y."/>
            <person name="White M."/>
            <person name="Kvist S."/>
            <person name="Moncalvo J.-M."/>
        </authorList>
    </citation>
    <scope>NUCLEOTIDE SEQUENCE [LARGE SCALE GENOMIC DNA]</scope>
    <source>
        <strain evidence="12">ID-206-W2</strain>
    </source>
</reference>
<dbReference type="InterPro" id="IPR012971">
    <property type="entry name" value="NOG2_N_dom"/>
</dbReference>
<proteinExistence type="inferred from homology"/>
<evidence type="ECO:0000256" key="4">
    <source>
        <dbReference type="ARBA" id="ARBA00022741"/>
    </source>
</evidence>
<keyword evidence="12" id="KW-1185">Reference proteome</keyword>
<evidence type="ECO:0000313" key="11">
    <source>
        <dbReference type="EMBL" id="OMJ17788.1"/>
    </source>
</evidence>
<feature type="region of interest" description="Disordered" evidence="8">
    <location>
        <begin position="553"/>
        <end position="637"/>
    </location>
</feature>
<dbReference type="Gene3D" id="1.10.1580.10">
    <property type="match status" value="1"/>
</dbReference>
<dbReference type="PANTHER" id="PTHR11089:SF9">
    <property type="entry name" value="NUCLEOLAR GTP-BINDING PROTEIN 2"/>
    <property type="match status" value="1"/>
</dbReference>
<organism evidence="10 12">
    <name type="scientific">Smittium culicis</name>
    <dbReference type="NCBI Taxonomy" id="133412"/>
    <lineage>
        <taxon>Eukaryota</taxon>
        <taxon>Fungi</taxon>
        <taxon>Fungi incertae sedis</taxon>
        <taxon>Zoopagomycota</taxon>
        <taxon>Kickxellomycotina</taxon>
        <taxon>Harpellomycetes</taxon>
        <taxon>Harpellales</taxon>
        <taxon>Legeriomycetaceae</taxon>
        <taxon>Smittium</taxon>
    </lineage>
</organism>
<evidence type="ECO:0000313" key="10">
    <source>
        <dbReference type="EMBL" id="OMJ16662.1"/>
    </source>
</evidence>
<dbReference type="OrthoDB" id="444945at2759"/>
<dbReference type="PRINTS" id="PR00326">
    <property type="entry name" value="GTP1OBG"/>
</dbReference>
<evidence type="ECO:0000256" key="2">
    <source>
        <dbReference type="ARBA" id="ARBA00004604"/>
    </source>
</evidence>
<feature type="compositionally biased region" description="Polar residues" evidence="8">
    <location>
        <begin position="555"/>
        <end position="564"/>
    </location>
</feature>
<dbReference type="GO" id="GO:0005525">
    <property type="term" value="F:GTP binding"/>
    <property type="evidence" value="ECO:0007669"/>
    <property type="project" value="UniProtKB-KW"/>
</dbReference>
<dbReference type="GO" id="GO:0005730">
    <property type="term" value="C:nucleolus"/>
    <property type="evidence" value="ECO:0007669"/>
    <property type="project" value="UniProtKB-SubCell"/>
</dbReference>
<evidence type="ECO:0000256" key="7">
    <source>
        <dbReference type="RuleBase" id="RU364023"/>
    </source>
</evidence>
<dbReference type="EMBL" id="LSSM01003465">
    <property type="protein sequence ID" value="OMJ17788.1"/>
    <property type="molecule type" value="Genomic_DNA"/>
</dbReference>
<dbReference type="InterPro" id="IPR030378">
    <property type="entry name" value="G_CP_dom"/>
</dbReference>
<dbReference type="FunFam" id="3.40.50.300:FF:000559">
    <property type="entry name" value="Nuclear/nucleolar GTPase 2"/>
    <property type="match status" value="1"/>
</dbReference>
<dbReference type="Proteomes" id="UP000187429">
    <property type="component" value="Unassembled WGS sequence"/>
</dbReference>
<dbReference type="PANTHER" id="PTHR11089">
    <property type="entry name" value="GTP-BINDING PROTEIN-RELATED"/>
    <property type="match status" value="1"/>
</dbReference>
<dbReference type="InterPro" id="IPR024929">
    <property type="entry name" value="GNL2_CP_dom"/>
</dbReference>
<feature type="compositionally biased region" description="Polar residues" evidence="8">
    <location>
        <begin position="511"/>
        <end position="529"/>
    </location>
</feature>
<accession>A0A1R1XPV0</accession>
<dbReference type="Pfam" id="PF01926">
    <property type="entry name" value="MMR_HSR1"/>
    <property type="match status" value="1"/>
</dbReference>
<dbReference type="PROSITE" id="PS51721">
    <property type="entry name" value="G_CP"/>
    <property type="match status" value="1"/>
</dbReference>
<protein>
    <recommendedName>
        <fullName evidence="3 7">Nucleolar GTP-binding protein 2</fullName>
    </recommendedName>
</protein>
<evidence type="ECO:0000256" key="1">
    <source>
        <dbReference type="ARBA" id="ARBA00003892"/>
    </source>
</evidence>
<keyword evidence="4 7" id="KW-0547">Nucleotide-binding</keyword>
<keyword evidence="6 7" id="KW-0539">Nucleus</keyword>
<dbReference type="InterPro" id="IPR023179">
    <property type="entry name" value="GTP-bd_ortho_bundle_sf"/>
</dbReference>
<sequence>MGKPSQTGSGSGFGNQKLKGENFYHDRKKVAYLNMLKTGRPIRNKDGKIVKAAAFQNRNVDPVARILPNRKWFGNTRVISQTAMDDFRTKLSEKINDPYQVLMRTNKLPLSLLQSNDHDDVARTARILDTSSFNSTFGPKSSRKRPTLKVDSVSQLAQAVQDTHDEYVPEKDANLLSNRITDYVDETKDWYFGAGMSKRIWNELYKVIDSSDVVIHVLDARDPLGTRCIHVEKYLQKEAPHKHLIYVLNKVDLIPTWATSRWVKILSRERPTIAFHASINNSFGKGSLIQLLRQYSKLNSDKKQISVGFIGYPNTGKSSIINTLRKKKVCTVAPIPGETKVWQYITLMRRIYLIDCPGIVQSSSGDTETDVVLKGSIRTGNLQTPEDYIDEIINKRVKKEYIARTYNIDNWSDHVDFLTMLAKSTGKLNKGGEANLHVCSIMVINDFLRGKLPHFVEPPSKNIEEIPLTNTNQFLVTQEIEKIQVLADYHQYDLKKPEKYVDDEPEAVSIPDTNTDSPSENTAPSSKQKQAPKAPEPDWDALFENVVGETIPFVPQSSSSATGNQADQDEASDDAEQHEELAVDSELDSDIDSESDNNESAKGARMTTNKNKRKENFYTQHNVKNKSSKTPSKPISAENMVKKMRKPGAWKVSQKKK</sequence>
<dbReference type="InterPro" id="IPR027417">
    <property type="entry name" value="P-loop_NTPase"/>
</dbReference>
<dbReference type="Pfam" id="PF08153">
    <property type="entry name" value="NGP1NT"/>
    <property type="match status" value="1"/>
</dbReference>
<dbReference type="AlphaFoldDB" id="A0A1R1XPV0"/>
<comment type="similarity">
    <text evidence="7">Belongs to the TRAFAC class YlqF/YawG GTPase family. NOG2 subfamily.</text>
</comment>
<evidence type="ECO:0000256" key="8">
    <source>
        <dbReference type="SAM" id="MobiDB-lite"/>
    </source>
</evidence>
<dbReference type="InterPro" id="IPR006073">
    <property type="entry name" value="GTP-bd"/>
</dbReference>
<comment type="function">
    <text evidence="1 7">GTPase that associates with pre-60S ribosomal subunits in the nucleolus and is required for their nuclear export and maturation.</text>
</comment>
<feature type="compositionally biased region" description="Acidic residues" evidence="8">
    <location>
        <begin position="567"/>
        <end position="597"/>
    </location>
</feature>
<name>A0A1R1XPV0_9FUNG</name>
<gene>
    <name evidence="11" type="ORF">AYI69_g7294</name>
    <name evidence="10" type="ORF">AYI69_g7748</name>
</gene>